<dbReference type="EMBL" id="BMAT01012512">
    <property type="protein sequence ID" value="GFR93726.1"/>
    <property type="molecule type" value="Genomic_DNA"/>
</dbReference>
<dbReference type="AlphaFoldDB" id="A0AAV4HAF1"/>
<organism evidence="1 2">
    <name type="scientific">Elysia marginata</name>
    <dbReference type="NCBI Taxonomy" id="1093978"/>
    <lineage>
        <taxon>Eukaryota</taxon>
        <taxon>Metazoa</taxon>
        <taxon>Spiralia</taxon>
        <taxon>Lophotrochozoa</taxon>
        <taxon>Mollusca</taxon>
        <taxon>Gastropoda</taxon>
        <taxon>Heterobranchia</taxon>
        <taxon>Euthyneura</taxon>
        <taxon>Panpulmonata</taxon>
        <taxon>Sacoglossa</taxon>
        <taxon>Placobranchoidea</taxon>
        <taxon>Plakobranchidae</taxon>
        <taxon>Elysia</taxon>
    </lineage>
</organism>
<evidence type="ECO:0008006" key="3">
    <source>
        <dbReference type="Google" id="ProtNLM"/>
    </source>
</evidence>
<reference evidence="1 2" key="1">
    <citation type="journal article" date="2021" name="Elife">
        <title>Chloroplast acquisition without the gene transfer in kleptoplastic sea slugs, Plakobranchus ocellatus.</title>
        <authorList>
            <person name="Maeda T."/>
            <person name="Takahashi S."/>
            <person name="Yoshida T."/>
            <person name="Shimamura S."/>
            <person name="Takaki Y."/>
            <person name="Nagai Y."/>
            <person name="Toyoda A."/>
            <person name="Suzuki Y."/>
            <person name="Arimoto A."/>
            <person name="Ishii H."/>
            <person name="Satoh N."/>
            <person name="Nishiyama T."/>
            <person name="Hasebe M."/>
            <person name="Maruyama T."/>
            <person name="Minagawa J."/>
            <person name="Obokata J."/>
            <person name="Shigenobu S."/>
        </authorList>
    </citation>
    <scope>NUCLEOTIDE SEQUENCE [LARGE SCALE GENOMIC DNA]</scope>
</reference>
<evidence type="ECO:0000313" key="1">
    <source>
        <dbReference type="EMBL" id="GFR93726.1"/>
    </source>
</evidence>
<accession>A0AAV4HAF1</accession>
<sequence>MQQPALSLAAPRTQTLNYCLMKQSSCLSKSNRQYLNLRRTKEAYVSRRQTHPEKLPKTQCGQGCALLAHDVRPEKTKPTGTEKDGRGYLAQLRCNGKSPILQKYLYDIGASPCDACLQCGQSPDDLHHALYDCPEVDFFRSLIPGDPMESLWESPVEMIEFLRASQWLPIA</sequence>
<dbReference type="Proteomes" id="UP000762676">
    <property type="component" value="Unassembled WGS sequence"/>
</dbReference>
<protein>
    <recommendedName>
        <fullName evidence="3">Reverse transcriptase zinc-binding domain-containing protein</fullName>
    </recommendedName>
</protein>
<name>A0AAV4HAF1_9GAST</name>
<evidence type="ECO:0000313" key="2">
    <source>
        <dbReference type="Proteomes" id="UP000762676"/>
    </source>
</evidence>
<gene>
    <name evidence="1" type="ORF">ElyMa_006233100</name>
</gene>
<comment type="caution">
    <text evidence="1">The sequence shown here is derived from an EMBL/GenBank/DDBJ whole genome shotgun (WGS) entry which is preliminary data.</text>
</comment>
<proteinExistence type="predicted"/>
<keyword evidence="2" id="KW-1185">Reference proteome</keyword>